<accession>A0A0K0EMM6</accession>
<reference evidence="1" key="1">
    <citation type="submission" date="2015-08" db="UniProtKB">
        <authorList>
            <consortium name="WormBaseParasite"/>
        </authorList>
    </citation>
    <scope>IDENTIFICATION</scope>
</reference>
<dbReference type="Gene3D" id="2.40.70.10">
    <property type="entry name" value="Acid Proteases"/>
    <property type="match status" value="1"/>
</dbReference>
<dbReference type="SUPFAM" id="SSF50630">
    <property type="entry name" value="Acid proteases"/>
    <property type="match status" value="1"/>
</dbReference>
<dbReference type="InterPro" id="IPR021109">
    <property type="entry name" value="Peptidase_aspartic_dom_sf"/>
</dbReference>
<evidence type="ECO:0000313" key="1">
    <source>
        <dbReference type="WBParaSite" id="SSTP_0001071600.1"/>
    </source>
</evidence>
<dbReference type="WBParaSite" id="SSTP_0001071600.1">
    <property type="protein sequence ID" value="SSTP_0001071600.1"/>
    <property type="gene ID" value="SSTP_0001071600"/>
</dbReference>
<protein>
    <submittedName>
        <fullName evidence="1">Peptidase A2 domain-containing protein</fullName>
    </submittedName>
</protein>
<sequence length="116" mass="12955">MVAIEMPEVPRNVKEPTKKRNYSVMYNRSHERLLVIVNELKTAKVSLVKVKSLTNKCYTALVNSGAGINVISSRMVKELGLSLSKSLVKVKIANGQEMRSRGRVETILNIQSNNVN</sequence>
<proteinExistence type="predicted"/>
<dbReference type="AlphaFoldDB" id="A0A0K0EMM6"/>
<dbReference type="CDD" id="cd00303">
    <property type="entry name" value="retropepsin_like"/>
    <property type="match status" value="1"/>
</dbReference>
<organism evidence="1">
    <name type="scientific">Strongyloides stercoralis</name>
    <name type="common">Threadworm</name>
    <dbReference type="NCBI Taxonomy" id="6248"/>
    <lineage>
        <taxon>Eukaryota</taxon>
        <taxon>Metazoa</taxon>
        <taxon>Ecdysozoa</taxon>
        <taxon>Nematoda</taxon>
        <taxon>Chromadorea</taxon>
        <taxon>Rhabditida</taxon>
        <taxon>Tylenchina</taxon>
        <taxon>Panagrolaimomorpha</taxon>
        <taxon>Strongyloidoidea</taxon>
        <taxon>Strongyloididae</taxon>
        <taxon>Strongyloides</taxon>
    </lineage>
</organism>
<name>A0A0K0EMM6_STRER</name>
<dbReference type="Pfam" id="PF13975">
    <property type="entry name" value="gag-asp_proteas"/>
    <property type="match status" value="1"/>
</dbReference>